<keyword evidence="3" id="KW-0812">Transmembrane</keyword>
<evidence type="ECO:0000256" key="2">
    <source>
        <dbReference type="SAM" id="MobiDB-lite"/>
    </source>
</evidence>
<evidence type="ECO:0000313" key="5">
    <source>
        <dbReference type="Proteomes" id="UP000717328"/>
    </source>
</evidence>
<feature type="transmembrane region" description="Helical" evidence="3">
    <location>
        <begin position="741"/>
        <end position="759"/>
    </location>
</feature>
<evidence type="ECO:0000313" key="4">
    <source>
        <dbReference type="EMBL" id="KAG5639680.1"/>
    </source>
</evidence>
<evidence type="ECO:0000256" key="3">
    <source>
        <dbReference type="SAM" id="Phobius"/>
    </source>
</evidence>
<feature type="compositionally biased region" description="Basic and acidic residues" evidence="2">
    <location>
        <begin position="721"/>
        <end position="731"/>
    </location>
</feature>
<organism evidence="4 5">
    <name type="scientific">Sphagnurus paluster</name>
    <dbReference type="NCBI Taxonomy" id="117069"/>
    <lineage>
        <taxon>Eukaryota</taxon>
        <taxon>Fungi</taxon>
        <taxon>Dikarya</taxon>
        <taxon>Basidiomycota</taxon>
        <taxon>Agaricomycotina</taxon>
        <taxon>Agaricomycetes</taxon>
        <taxon>Agaricomycetidae</taxon>
        <taxon>Agaricales</taxon>
        <taxon>Tricholomatineae</taxon>
        <taxon>Lyophyllaceae</taxon>
        <taxon>Sphagnurus</taxon>
    </lineage>
</organism>
<feature type="region of interest" description="Disordered" evidence="2">
    <location>
        <begin position="1"/>
        <end position="33"/>
    </location>
</feature>
<reference evidence="4" key="2">
    <citation type="submission" date="2021-10" db="EMBL/GenBank/DDBJ databases">
        <title>Phylogenomics reveals ancestral predisposition of the termite-cultivated fungus Termitomyces towards a domesticated lifestyle.</title>
        <authorList>
            <person name="Auxier B."/>
            <person name="Grum-Grzhimaylo A."/>
            <person name="Cardenas M.E."/>
            <person name="Lodge J.D."/>
            <person name="Laessoe T."/>
            <person name="Pedersen O."/>
            <person name="Smith M.E."/>
            <person name="Kuyper T.W."/>
            <person name="Franco-Molano E.A."/>
            <person name="Baroni T.J."/>
            <person name="Aanen D.K."/>
        </authorList>
    </citation>
    <scope>NUCLEOTIDE SEQUENCE</scope>
    <source>
        <strain evidence="4">D49</strain>
    </source>
</reference>
<dbReference type="AlphaFoldDB" id="A0A9P7FYM4"/>
<dbReference type="Proteomes" id="UP000717328">
    <property type="component" value="Unassembled WGS sequence"/>
</dbReference>
<keyword evidence="3" id="KW-0472">Membrane</keyword>
<sequence>MLASSLNETPRPRPPAKVRRSSALLHAASTPPPSYAAAFTLTPDGKPRMDTLLGSPMAATFQRVAWDLAGDRETPPVPETQEDVDWMNERSREELSELLVKADDLIKERENELEMASAVCKNLYDNNVVLKSKHQQLLARLPSTPSPTPSPEVLSRSSSRYSVNLSRPISEYESSPVDTYKGHARKISVSTAEISHLADQNAELLDKLERLESESLSADQSGRRALKRLEKEILTLREELEKTQAKSEELEQKTKAGFGWDSEKVVNEVLRKKEEREAKLRAMRNLGQGRQDEEDEDSEIRDFAPEGSTFGGPNGTFSFTPRKPSSIGRPTYGSAPLTPYPESHLIAQLLEKIQELEHTNGRILDQQAETANQLNAMQRETEHISKVYEYFADANITEAGDVDGISDGGRSRDDTIRFKSFRRNLEGDFSASSSMTHMRQSLNISSTSRTRKSLVGLFDGPEGGRQDASTPDQLKVFNLPVPFASPYHSDGHRKSQSVESNGLVSPALSSLSLSPSCPSQNPFGGPQRTLENELGNEFSDGWGLSASKHPHLRTNSLYDLTGISAPSSPSPSPHTSFRNIGSPQEPRDREAMPTPMSISMNVEGSSSGLRLSVEPPTPDKAGKDTTGTAGKQASLRYHRMTETLRSRTNRWVDSRFAESLAAIKADVGEPAHEERPERPSTPLPLRLASVFDTAVENVTGQPAERGRIASSSSSGSVKGVDNPEKKPERKGRGFGGVMLELWLWLQFCVIILVFLWAMARRGPKSVLGEGGHRRSVSASAAR</sequence>
<feature type="coiled-coil region" evidence="1">
    <location>
        <begin position="88"/>
        <end position="126"/>
    </location>
</feature>
<evidence type="ECO:0000256" key="1">
    <source>
        <dbReference type="SAM" id="Coils"/>
    </source>
</evidence>
<feature type="region of interest" description="Disordered" evidence="2">
    <location>
        <begin position="140"/>
        <end position="159"/>
    </location>
</feature>
<name>A0A9P7FYM4_9AGAR</name>
<proteinExistence type="predicted"/>
<dbReference type="EMBL" id="JABCKI010005715">
    <property type="protein sequence ID" value="KAG5639680.1"/>
    <property type="molecule type" value="Genomic_DNA"/>
</dbReference>
<keyword evidence="1" id="KW-0175">Coiled coil</keyword>
<feature type="compositionally biased region" description="Low complexity" evidence="2">
    <location>
        <begin position="505"/>
        <end position="519"/>
    </location>
</feature>
<feature type="region of interest" description="Disordered" evidence="2">
    <location>
        <begin position="560"/>
        <end position="633"/>
    </location>
</feature>
<reference evidence="4" key="1">
    <citation type="submission" date="2021-02" db="EMBL/GenBank/DDBJ databases">
        <authorList>
            <person name="Nieuwenhuis M."/>
            <person name="Van De Peppel L.J.J."/>
        </authorList>
    </citation>
    <scope>NUCLEOTIDE SEQUENCE</scope>
    <source>
        <strain evidence="4">D49</strain>
    </source>
</reference>
<feature type="compositionally biased region" description="Polar residues" evidence="2">
    <location>
        <begin position="596"/>
        <end position="609"/>
    </location>
</feature>
<feature type="region of interest" description="Disordered" evidence="2">
    <location>
        <begin position="284"/>
        <end position="330"/>
    </location>
</feature>
<dbReference type="OrthoDB" id="2670688at2759"/>
<gene>
    <name evidence="4" type="ORF">H0H81_005863</name>
</gene>
<keyword evidence="5" id="KW-1185">Reference proteome</keyword>
<feature type="region of interest" description="Disordered" evidence="2">
    <location>
        <begin position="699"/>
        <end position="731"/>
    </location>
</feature>
<accession>A0A9P7FYM4</accession>
<keyword evidence="3" id="KW-1133">Transmembrane helix</keyword>
<comment type="caution">
    <text evidence="4">The sequence shown here is derived from an EMBL/GenBank/DDBJ whole genome shotgun (WGS) entry which is preliminary data.</text>
</comment>
<protein>
    <submittedName>
        <fullName evidence="4">Uncharacterized protein</fullName>
    </submittedName>
</protein>
<feature type="region of interest" description="Disordered" evidence="2">
    <location>
        <begin position="487"/>
        <end position="536"/>
    </location>
</feature>